<evidence type="ECO:0000313" key="2">
    <source>
        <dbReference type="EMBL" id="TPX18337.1"/>
    </source>
</evidence>
<sequence>MAFTYRPLNTARHEIRLLHLLPAKDFNEPLRCELDLTTLQDAPPYEALSYTWGQPLITQPIELDSQPFNITVNLESALRHLRKPSDKRRLWVDAICINQDDTAERSHQVTLMKAIYSHCLADLAWLGPNPSEMMEAEHDDYQRAQLETRLKDLHAGMDLMVKIKDRDINTLAGMKENMERQGRPDGGWMLDYEQEQALVTLFRLTPLWQRIWVTQELSCAPHVVLVAGDRTLDWSVLFDFLGDTPYADAFHVVGGHGPVNRMASRQIFRHAEHIQHQRSIMRDTATKGSVSKLIDVLARFRHARSSDPRDKVYGLLGLVTEEHGVTVSYAKTAHEVYVDVTKSIIDSAGNLDIICQNPWQGHYEYRQPKMPGLPTWVPDFSCTLTLYEYQEGPERLENILFAQRGIFAASTKPCQVPCRVRDGKRLLVRGIILDEVGPVLQKTYHMLPEDKEKEESADPEAHHVSKRPERWMKLYYGTTPLDDRSQVYAPTGEPLFQAYCRSLSLDCKAYPIVRLSAEDVQADAETFAGIVRKSMAGQNLVKRTGGGREWISEDLEGCFGLQCWSMASRAWRHFCFSLSKTGLMIMLPRGAKDGDVLAIVEGGKVPFLLRPSMGGDGVVEYEYLDAVYVHGFMDGEAERLVGEGKLEMQELSII</sequence>
<dbReference type="Proteomes" id="UP000319257">
    <property type="component" value="Unassembled WGS sequence"/>
</dbReference>
<dbReference type="PANTHER" id="PTHR24148:SF73">
    <property type="entry name" value="HET DOMAIN PROTEIN (AFU_ORTHOLOGUE AFUA_8G01020)"/>
    <property type="match status" value="1"/>
</dbReference>
<dbReference type="GeneID" id="41979195"/>
<comment type="caution">
    <text evidence="2">The sequence shown here is derived from an EMBL/GenBank/DDBJ whole genome shotgun (WGS) entry which is preliminary data.</text>
</comment>
<reference evidence="2 3" key="1">
    <citation type="submission" date="2019-06" db="EMBL/GenBank/DDBJ databases">
        <title>Draft genome sequence of the filamentous fungus Phialemoniopsis curvata isolated from diesel fuel.</title>
        <authorList>
            <person name="Varaljay V.A."/>
            <person name="Lyon W.J."/>
            <person name="Crouch A.L."/>
            <person name="Drake C.E."/>
            <person name="Hollomon J.M."/>
            <person name="Nadeau L.J."/>
            <person name="Nunn H.S."/>
            <person name="Stevenson B.S."/>
            <person name="Bojanowski C.L."/>
            <person name="Crookes-Goodson W.J."/>
        </authorList>
    </citation>
    <scope>NUCLEOTIDE SEQUENCE [LARGE SCALE GENOMIC DNA]</scope>
    <source>
        <strain evidence="2 3">D216</strain>
    </source>
</reference>
<dbReference type="Pfam" id="PF06985">
    <property type="entry name" value="HET"/>
    <property type="match status" value="1"/>
</dbReference>
<keyword evidence="3" id="KW-1185">Reference proteome</keyword>
<dbReference type="Pfam" id="PF26639">
    <property type="entry name" value="Het-6_barrel"/>
    <property type="match status" value="1"/>
</dbReference>
<evidence type="ECO:0000313" key="3">
    <source>
        <dbReference type="Proteomes" id="UP000319257"/>
    </source>
</evidence>
<dbReference type="OrthoDB" id="3477286at2759"/>
<feature type="domain" description="Heterokaryon incompatibility" evidence="1">
    <location>
        <begin position="45"/>
        <end position="216"/>
    </location>
</feature>
<name>A0A507BEF0_9PEZI</name>
<gene>
    <name evidence="2" type="ORF">E0L32_011748</name>
</gene>
<dbReference type="InterPro" id="IPR052895">
    <property type="entry name" value="HetReg/Transcr_Mod"/>
</dbReference>
<organism evidence="2 3">
    <name type="scientific">Thyridium curvatum</name>
    <dbReference type="NCBI Taxonomy" id="1093900"/>
    <lineage>
        <taxon>Eukaryota</taxon>
        <taxon>Fungi</taxon>
        <taxon>Dikarya</taxon>
        <taxon>Ascomycota</taxon>
        <taxon>Pezizomycotina</taxon>
        <taxon>Sordariomycetes</taxon>
        <taxon>Sordariomycetidae</taxon>
        <taxon>Thyridiales</taxon>
        <taxon>Thyridiaceae</taxon>
        <taxon>Thyridium</taxon>
    </lineage>
</organism>
<protein>
    <recommendedName>
        <fullName evidence="1">Heterokaryon incompatibility domain-containing protein</fullName>
    </recommendedName>
</protein>
<dbReference type="PANTHER" id="PTHR24148">
    <property type="entry name" value="ANKYRIN REPEAT DOMAIN-CONTAINING PROTEIN 39 HOMOLOG-RELATED"/>
    <property type="match status" value="1"/>
</dbReference>
<proteinExistence type="predicted"/>
<dbReference type="AlphaFoldDB" id="A0A507BEF0"/>
<dbReference type="EMBL" id="SKBQ01000117">
    <property type="protein sequence ID" value="TPX18337.1"/>
    <property type="molecule type" value="Genomic_DNA"/>
</dbReference>
<dbReference type="InParanoid" id="A0A507BEF0"/>
<dbReference type="InterPro" id="IPR010730">
    <property type="entry name" value="HET"/>
</dbReference>
<dbReference type="RefSeq" id="XP_031000048.1">
    <property type="nucleotide sequence ID" value="XM_031134511.1"/>
</dbReference>
<evidence type="ECO:0000259" key="1">
    <source>
        <dbReference type="Pfam" id="PF06985"/>
    </source>
</evidence>
<accession>A0A507BEF0</accession>